<dbReference type="CDD" id="cd06257">
    <property type="entry name" value="DnaJ"/>
    <property type="match status" value="1"/>
</dbReference>
<name>A0AA35R4N5_GEOBA</name>
<dbReference type="GO" id="GO:0051087">
    <property type="term" value="F:protein-folding chaperone binding"/>
    <property type="evidence" value="ECO:0007669"/>
    <property type="project" value="TreeGrafter"/>
</dbReference>
<dbReference type="GO" id="GO:0034975">
    <property type="term" value="P:protein folding in endoplasmic reticulum"/>
    <property type="evidence" value="ECO:0007669"/>
    <property type="project" value="TreeGrafter"/>
</dbReference>
<feature type="repeat" description="TPR" evidence="6">
    <location>
        <begin position="217"/>
        <end position="250"/>
    </location>
</feature>
<sequence>MDVRNVVWWIRTVLTVFLSLDIDLVFVMGGQSEVEKHLAEGKRLLQEGQLSDALYHYAAAVDGDPSNYLTYFKRAAVYLAMGQTKKALPDLTSSIYLKPDFLQARVERASTLLKIGKLDDAVADYTELATGSSSMAVDAQTTLAAIPNIKTSVEMAEALINKHDYRSAVERLGEAIEFCPWDVHLRELRAQCYEAIGMLQSAISDIKMMSRLVHDNTDAFHRMSLLYYHMGEAEDSLREIRECLRLDPDHKVCFPFYKKVKKLDKQLRTASEMIQNQDYSGAVTKLETILTTDELSEALILHCSVNLCHCHSKLKNLKEGEEWCGKVLEVEPESIDALCDRAELYIRHQMYEEAVKDYQTANSIEDHPNKVNEGLERAQRLLKQSQKRDYYKILGVSRTASKGEINKSYRKLAQQWHPDTYDGEDRAKAEKMFYDIAAAKEVLTDPELREKFDNGEDPLDHEAQNQNPWGQHGGPFGHGHGFTFKFKWQ</sequence>
<dbReference type="InterPro" id="IPR001623">
    <property type="entry name" value="DnaJ_domain"/>
</dbReference>
<keyword evidence="5" id="KW-0256">Endoplasmic reticulum</keyword>
<dbReference type="Gene3D" id="1.25.40.10">
    <property type="entry name" value="Tetratricopeptide repeat domain"/>
    <property type="match status" value="1"/>
</dbReference>
<feature type="domain" description="J" evidence="8">
    <location>
        <begin position="389"/>
        <end position="456"/>
    </location>
</feature>
<dbReference type="PANTHER" id="PTHR44140:SF2">
    <property type="entry name" value="LD25575P"/>
    <property type="match status" value="1"/>
</dbReference>
<dbReference type="GO" id="GO:0005788">
    <property type="term" value="C:endoplasmic reticulum lumen"/>
    <property type="evidence" value="ECO:0007669"/>
    <property type="project" value="UniProtKB-SubCell"/>
</dbReference>
<keyword evidence="4 6" id="KW-0802">TPR repeat</keyword>
<reference evidence="9" key="1">
    <citation type="submission" date="2023-03" db="EMBL/GenBank/DDBJ databases">
        <authorList>
            <person name="Steffen K."/>
            <person name="Cardenas P."/>
        </authorList>
    </citation>
    <scope>NUCLEOTIDE SEQUENCE</scope>
</reference>
<keyword evidence="2" id="KW-0732">Signal</keyword>
<dbReference type="FunFam" id="1.25.40.10:FF:000224">
    <property type="entry name" value="DnaJ and TPR domain protein"/>
    <property type="match status" value="1"/>
</dbReference>
<evidence type="ECO:0000256" key="2">
    <source>
        <dbReference type="ARBA" id="ARBA00022729"/>
    </source>
</evidence>
<dbReference type="InterPro" id="IPR036869">
    <property type="entry name" value="J_dom_sf"/>
</dbReference>
<accession>A0AA35R4N5</accession>
<dbReference type="Pfam" id="PF00226">
    <property type="entry name" value="DnaJ"/>
    <property type="match status" value="1"/>
</dbReference>
<dbReference type="Proteomes" id="UP001174909">
    <property type="component" value="Unassembled WGS sequence"/>
</dbReference>
<comment type="subcellular location">
    <subcellularLocation>
        <location evidence="1">Endoplasmic reticulum lumen</location>
    </subcellularLocation>
</comment>
<dbReference type="Gene3D" id="1.10.287.110">
    <property type="entry name" value="DnaJ domain"/>
    <property type="match status" value="1"/>
</dbReference>
<evidence type="ECO:0000256" key="6">
    <source>
        <dbReference type="PROSITE-ProRule" id="PRU00339"/>
    </source>
</evidence>
<dbReference type="SUPFAM" id="SSF48452">
    <property type="entry name" value="TPR-like"/>
    <property type="match status" value="1"/>
</dbReference>
<dbReference type="PROSITE" id="PS50076">
    <property type="entry name" value="DNAJ_2"/>
    <property type="match status" value="1"/>
</dbReference>
<dbReference type="PRINTS" id="PR00625">
    <property type="entry name" value="JDOMAIN"/>
</dbReference>
<keyword evidence="7" id="KW-1133">Transmembrane helix</keyword>
<dbReference type="SMART" id="SM00028">
    <property type="entry name" value="TPR"/>
    <property type="match status" value="8"/>
</dbReference>
<dbReference type="EMBL" id="CASHTH010000465">
    <property type="protein sequence ID" value="CAI8002156.1"/>
    <property type="molecule type" value="Genomic_DNA"/>
</dbReference>
<evidence type="ECO:0000256" key="5">
    <source>
        <dbReference type="ARBA" id="ARBA00022824"/>
    </source>
</evidence>
<evidence type="ECO:0000313" key="10">
    <source>
        <dbReference type="Proteomes" id="UP001174909"/>
    </source>
</evidence>
<dbReference type="PANTHER" id="PTHR44140">
    <property type="entry name" value="LD25575P"/>
    <property type="match status" value="1"/>
</dbReference>
<proteinExistence type="predicted"/>
<keyword evidence="7" id="KW-0472">Membrane</keyword>
<dbReference type="InterPro" id="IPR019734">
    <property type="entry name" value="TPR_rpt"/>
</dbReference>
<gene>
    <name evidence="9" type="ORF">GBAR_LOCUS3339</name>
</gene>
<evidence type="ECO:0000256" key="4">
    <source>
        <dbReference type="ARBA" id="ARBA00022803"/>
    </source>
</evidence>
<dbReference type="PROSITE" id="PS50005">
    <property type="entry name" value="TPR"/>
    <property type="match status" value="2"/>
</dbReference>
<evidence type="ECO:0000313" key="9">
    <source>
        <dbReference type="EMBL" id="CAI8002156.1"/>
    </source>
</evidence>
<feature type="transmembrane region" description="Helical" evidence="7">
    <location>
        <begin position="6"/>
        <end position="27"/>
    </location>
</feature>
<organism evidence="9 10">
    <name type="scientific">Geodia barretti</name>
    <name type="common">Barrett's horny sponge</name>
    <dbReference type="NCBI Taxonomy" id="519541"/>
    <lineage>
        <taxon>Eukaryota</taxon>
        <taxon>Metazoa</taxon>
        <taxon>Porifera</taxon>
        <taxon>Demospongiae</taxon>
        <taxon>Heteroscleromorpha</taxon>
        <taxon>Tetractinellida</taxon>
        <taxon>Astrophorina</taxon>
        <taxon>Geodiidae</taxon>
        <taxon>Geodia</taxon>
    </lineage>
</organism>
<comment type="caution">
    <text evidence="9">The sequence shown here is derived from an EMBL/GenBank/DDBJ whole genome shotgun (WGS) entry which is preliminary data.</text>
</comment>
<dbReference type="SUPFAM" id="SSF46565">
    <property type="entry name" value="Chaperone J-domain"/>
    <property type="match status" value="1"/>
</dbReference>
<evidence type="ECO:0000256" key="7">
    <source>
        <dbReference type="SAM" id="Phobius"/>
    </source>
</evidence>
<keyword evidence="3" id="KW-0677">Repeat</keyword>
<dbReference type="GO" id="GO:0051787">
    <property type="term" value="F:misfolded protein binding"/>
    <property type="evidence" value="ECO:0007669"/>
    <property type="project" value="TreeGrafter"/>
</dbReference>
<evidence type="ECO:0000256" key="1">
    <source>
        <dbReference type="ARBA" id="ARBA00004319"/>
    </source>
</evidence>
<dbReference type="SMART" id="SM00271">
    <property type="entry name" value="DnaJ"/>
    <property type="match status" value="1"/>
</dbReference>
<feature type="repeat" description="TPR" evidence="6">
    <location>
        <begin position="68"/>
        <end position="101"/>
    </location>
</feature>
<dbReference type="Pfam" id="PF13181">
    <property type="entry name" value="TPR_8"/>
    <property type="match status" value="1"/>
</dbReference>
<keyword evidence="7" id="KW-0812">Transmembrane</keyword>
<evidence type="ECO:0000256" key="3">
    <source>
        <dbReference type="ARBA" id="ARBA00022737"/>
    </source>
</evidence>
<protein>
    <submittedName>
        <fullName evidence="9">DnaJ homolog subfamily C member 3</fullName>
    </submittedName>
</protein>
<keyword evidence="10" id="KW-1185">Reference proteome</keyword>
<dbReference type="InterPro" id="IPR051727">
    <property type="entry name" value="DnaJ_C3_Co-chaperones"/>
</dbReference>
<evidence type="ECO:0000259" key="8">
    <source>
        <dbReference type="PROSITE" id="PS50076"/>
    </source>
</evidence>
<dbReference type="InterPro" id="IPR011990">
    <property type="entry name" value="TPR-like_helical_dom_sf"/>
</dbReference>
<dbReference type="AlphaFoldDB" id="A0AA35R4N5"/>